<organism evidence="9 10">
    <name type="scientific">Apiosordaria backusii</name>
    <dbReference type="NCBI Taxonomy" id="314023"/>
    <lineage>
        <taxon>Eukaryota</taxon>
        <taxon>Fungi</taxon>
        <taxon>Dikarya</taxon>
        <taxon>Ascomycota</taxon>
        <taxon>Pezizomycotina</taxon>
        <taxon>Sordariomycetes</taxon>
        <taxon>Sordariomycetidae</taxon>
        <taxon>Sordariales</taxon>
        <taxon>Lasiosphaeriaceae</taxon>
        <taxon>Apiosordaria</taxon>
    </lineage>
</organism>
<evidence type="ECO:0000256" key="4">
    <source>
        <dbReference type="ARBA" id="ARBA00022490"/>
    </source>
</evidence>
<dbReference type="Pfam" id="PF03464">
    <property type="entry name" value="eRF1_2"/>
    <property type="match status" value="1"/>
</dbReference>
<dbReference type="SUPFAM" id="SSF53137">
    <property type="entry name" value="Translational machinery components"/>
    <property type="match status" value="1"/>
</dbReference>
<comment type="similarity">
    <text evidence="3 6">Belongs to the eukaryotic release factor 1 family. Pelota subfamily.</text>
</comment>
<comment type="caution">
    <text evidence="9">The sequence shown here is derived from an EMBL/GenBank/DDBJ whole genome shotgun (WGS) entry which is preliminary data.</text>
</comment>
<dbReference type="Pfam" id="PF26356">
    <property type="entry name" value="Pelota_N"/>
    <property type="match status" value="1"/>
</dbReference>
<evidence type="ECO:0000259" key="8">
    <source>
        <dbReference type="SMART" id="SM01194"/>
    </source>
</evidence>
<evidence type="ECO:0000256" key="5">
    <source>
        <dbReference type="ARBA" id="ARBA00022723"/>
    </source>
</evidence>
<reference evidence="9" key="1">
    <citation type="submission" date="2023-06" db="EMBL/GenBank/DDBJ databases">
        <title>Genome-scale phylogeny and comparative genomics of the fungal order Sordariales.</title>
        <authorList>
            <consortium name="Lawrence Berkeley National Laboratory"/>
            <person name="Hensen N."/>
            <person name="Bonometti L."/>
            <person name="Westerberg I."/>
            <person name="Brannstrom I.O."/>
            <person name="Guillou S."/>
            <person name="Cros-Aarteil S."/>
            <person name="Calhoun S."/>
            <person name="Haridas S."/>
            <person name="Kuo A."/>
            <person name="Mondo S."/>
            <person name="Pangilinan J."/>
            <person name="Riley R."/>
            <person name="Labutti K."/>
            <person name="Andreopoulos B."/>
            <person name="Lipzen A."/>
            <person name="Chen C."/>
            <person name="Yanf M."/>
            <person name="Daum C."/>
            <person name="Ng V."/>
            <person name="Clum A."/>
            <person name="Steindorff A."/>
            <person name="Ohm R."/>
            <person name="Martin F."/>
            <person name="Silar P."/>
            <person name="Natvig D."/>
            <person name="Lalanne C."/>
            <person name="Gautier V."/>
            <person name="Ament-Velasquez S.L."/>
            <person name="Kruys A."/>
            <person name="Hutchinson M.I."/>
            <person name="Powell A.J."/>
            <person name="Barry K."/>
            <person name="Miller A.N."/>
            <person name="Grigoriev I.V."/>
            <person name="Debuchy R."/>
            <person name="Gladieux P."/>
            <person name="Thoren M.H."/>
            <person name="Johannesson H."/>
        </authorList>
    </citation>
    <scope>NUCLEOTIDE SEQUENCE</scope>
    <source>
        <strain evidence="9">CBS 540.89</strain>
    </source>
</reference>
<dbReference type="GO" id="GO:0071025">
    <property type="term" value="P:RNA surveillance"/>
    <property type="evidence" value="ECO:0007669"/>
    <property type="project" value="InterPro"/>
</dbReference>
<keyword evidence="5 6" id="KW-0479">Metal-binding</keyword>
<feature type="region of interest" description="Disordered" evidence="7">
    <location>
        <begin position="394"/>
        <end position="413"/>
    </location>
</feature>
<dbReference type="PANTHER" id="PTHR10853:SF0">
    <property type="entry name" value="PROTEIN PELOTA HOMOLOG"/>
    <property type="match status" value="1"/>
</dbReference>
<dbReference type="InterPro" id="IPR005142">
    <property type="entry name" value="eRF1_3"/>
</dbReference>
<evidence type="ECO:0000256" key="3">
    <source>
        <dbReference type="ARBA" id="ARBA00009504"/>
    </source>
</evidence>
<evidence type="ECO:0000256" key="2">
    <source>
        <dbReference type="ARBA" id="ARBA00004496"/>
    </source>
</evidence>
<dbReference type="GO" id="GO:0070966">
    <property type="term" value="P:nuclear-transcribed mRNA catabolic process, no-go decay"/>
    <property type="evidence" value="ECO:0007669"/>
    <property type="project" value="InterPro"/>
</dbReference>
<dbReference type="EMBL" id="JAUKTV010000013">
    <property type="protein sequence ID" value="KAK0719052.1"/>
    <property type="molecule type" value="Genomic_DNA"/>
</dbReference>
<dbReference type="InterPro" id="IPR029064">
    <property type="entry name" value="Ribosomal_eL30-like_sf"/>
</dbReference>
<dbReference type="GO" id="GO:0046872">
    <property type="term" value="F:metal ion binding"/>
    <property type="evidence" value="ECO:0007669"/>
    <property type="project" value="UniProtKB-KW"/>
</dbReference>
<feature type="domain" description="eRF1/Pelota-like N-terminal" evidence="8">
    <location>
        <begin position="8"/>
        <end position="137"/>
    </location>
</feature>
<dbReference type="Gene3D" id="2.30.30.870">
    <property type="entry name" value="Pelota, domain A"/>
    <property type="match status" value="1"/>
</dbReference>
<dbReference type="Gene3D" id="3.30.420.60">
    <property type="entry name" value="eRF1 domain 2"/>
    <property type="match status" value="1"/>
</dbReference>
<comment type="function">
    <text evidence="6">Component of the Dom34-Hbs1 complex, a complex that recognizes stalled ribosomes and triggers the No-Go Decay (NGD) pathway (PubMed:20890290). In the Dom34-Hbs1 complex, dom34 recognizes ribosomes stalled at the 3' end of an mRNA and engages stalled ribosomes by destabilizing mRNA in the mRNA channel. Following ribosome-binding, the Dom34-Hbs1 complex promotes the disassembly of stalled ribosomes, followed by degradation of damaged mRNAs as part of the NGD pathway.</text>
</comment>
<dbReference type="Gene3D" id="3.30.1330.30">
    <property type="match status" value="1"/>
</dbReference>
<dbReference type="InterPro" id="IPR042226">
    <property type="entry name" value="eFR1_2_sf"/>
</dbReference>
<proteinExistence type="inferred from homology"/>
<comment type="cofactor">
    <cofactor evidence="1 6">
        <name>a divalent metal cation</name>
        <dbReference type="ChEBI" id="CHEBI:60240"/>
    </cofactor>
</comment>
<dbReference type="InterPro" id="IPR004405">
    <property type="entry name" value="TF_pelota"/>
</dbReference>
<dbReference type="FunFam" id="3.30.1330.30:FF:000008">
    <property type="entry name" value="Protein pelota homolog"/>
    <property type="match status" value="1"/>
</dbReference>
<evidence type="ECO:0000256" key="6">
    <source>
        <dbReference type="RuleBase" id="RU362019"/>
    </source>
</evidence>
<name>A0AA40ANM4_9PEZI</name>
<keyword evidence="10" id="KW-1185">Reference proteome</keyword>
<gene>
    <name evidence="9" type="ORF">B0T21DRAFT_295631</name>
</gene>
<dbReference type="PANTHER" id="PTHR10853">
    <property type="entry name" value="PELOTA"/>
    <property type="match status" value="1"/>
</dbReference>
<dbReference type="GO" id="GO:0032790">
    <property type="term" value="P:ribosome disassembly"/>
    <property type="evidence" value="ECO:0007669"/>
    <property type="project" value="TreeGrafter"/>
</dbReference>
<dbReference type="SUPFAM" id="SSF55315">
    <property type="entry name" value="L30e-like"/>
    <property type="match status" value="1"/>
</dbReference>
<comment type="subcellular location">
    <subcellularLocation>
        <location evidence="2 6">Cytoplasm</location>
    </subcellularLocation>
</comment>
<dbReference type="InterPro" id="IPR038069">
    <property type="entry name" value="Pelota/DOM34_N"/>
</dbReference>
<dbReference type="InterPro" id="IPR005141">
    <property type="entry name" value="eRF1_2"/>
</dbReference>
<dbReference type="Pfam" id="PF03465">
    <property type="entry name" value="eRF1_3"/>
    <property type="match status" value="1"/>
</dbReference>
<evidence type="ECO:0000313" key="9">
    <source>
        <dbReference type="EMBL" id="KAK0719052.1"/>
    </source>
</evidence>
<dbReference type="InterPro" id="IPR005140">
    <property type="entry name" value="eRF1_Pelota-like_N"/>
</dbReference>
<dbReference type="SMART" id="SM01194">
    <property type="entry name" value="eRF1_1"/>
    <property type="match status" value="1"/>
</dbReference>
<evidence type="ECO:0000313" key="10">
    <source>
        <dbReference type="Proteomes" id="UP001172159"/>
    </source>
</evidence>
<sequence>MRFASRRQTVASIDETEGVELIITDPEDLWHANNLIAIGDIVYAPTLRKVTTESSTGSTSTQKVRVELAVKVTDTSFDPRASELRVMGTIVNENEIAAVGQYHTISLKYSDRDIKFTIWKMQGWDSVARSQLAEAVSETANKDVVFAIVMQEGVANLCLITQSRTVVKQRIEHTIPKKRSSRKETEGGMSDFYGKVLSALLAAINFNDPYSRSGIPKQLLLASPGFVAQNFRAYMKEHAEKKGDKPLARLAKEAAVVHTSTGHVHSLNEVLKSPEAQATMRDAKFTNETSMMDSFYQKLRQDDGRAWYGVKPVAKAIREGAVGRGGGVLMVNSAFFKSMDVAERQKYVALVDKVRADGGDVRLLSSDHESGQRLDALGGIAALLTYPLHDLDEDDDDEDGAQVAGSAAGTTII</sequence>
<dbReference type="FunFam" id="2.30.30.870:FF:000001">
    <property type="entry name" value="Protein pelota homolog"/>
    <property type="match status" value="1"/>
</dbReference>
<dbReference type="AlphaFoldDB" id="A0AA40ANM4"/>
<dbReference type="GO" id="GO:0070651">
    <property type="term" value="P:nonfunctional rRNA decay"/>
    <property type="evidence" value="ECO:0007669"/>
    <property type="project" value="TreeGrafter"/>
</dbReference>
<dbReference type="Proteomes" id="UP001172159">
    <property type="component" value="Unassembled WGS sequence"/>
</dbReference>
<accession>A0AA40ANM4</accession>
<dbReference type="NCBIfam" id="TIGR00111">
    <property type="entry name" value="pelota"/>
    <property type="match status" value="1"/>
</dbReference>
<dbReference type="GO" id="GO:0070481">
    <property type="term" value="P:nuclear-transcribed mRNA catabolic process, non-stop decay"/>
    <property type="evidence" value="ECO:0007669"/>
    <property type="project" value="InterPro"/>
</dbReference>
<dbReference type="GO" id="GO:0005737">
    <property type="term" value="C:cytoplasm"/>
    <property type="evidence" value="ECO:0007669"/>
    <property type="project" value="UniProtKB-SubCell"/>
</dbReference>
<dbReference type="SUPFAM" id="SSF159065">
    <property type="entry name" value="Dom34/Pelota N-terminal domain-like"/>
    <property type="match status" value="1"/>
</dbReference>
<dbReference type="InterPro" id="IPR058547">
    <property type="entry name" value="Pelota_N"/>
</dbReference>
<protein>
    <recommendedName>
        <fullName evidence="6">Protein DOM34 homolog</fullName>
    </recommendedName>
</protein>
<keyword evidence="4 6" id="KW-0963">Cytoplasm</keyword>
<evidence type="ECO:0000256" key="7">
    <source>
        <dbReference type="SAM" id="MobiDB-lite"/>
    </source>
</evidence>
<evidence type="ECO:0000256" key="1">
    <source>
        <dbReference type="ARBA" id="ARBA00001968"/>
    </source>
</evidence>